<dbReference type="InterPro" id="IPR050832">
    <property type="entry name" value="Bact_Acetyltransf"/>
</dbReference>
<dbReference type="InterPro" id="IPR016181">
    <property type="entry name" value="Acyl_CoA_acyltransferase"/>
</dbReference>
<keyword evidence="3" id="KW-0472">Membrane</keyword>
<keyword evidence="6" id="KW-1185">Reference proteome</keyword>
<dbReference type="NCBIfam" id="NF040501">
    <property type="entry name" value="resist_ArsN2"/>
    <property type="match status" value="1"/>
</dbReference>
<evidence type="ECO:0000313" key="5">
    <source>
        <dbReference type="EMBL" id="BCZ81822.1"/>
    </source>
</evidence>
<proteinExistence type="predicted"/>
<evidence type="ECO:0000256" key="3">
    <source>
        <dbReference type="SAM" id="Phobius"/>
    </source>
</evidence>
<sequence length="352" mass="37521">MLPKTSAEQAARAFEQMSGYAMSAIALTARVGESAALADLLTRGGSSAAVILMDTDVLGHVYPRCNWKTPLLRLRNRLADDGVKVFAALELSSPGGTVSATRARAANGMMTILRGTIVQDLMWTKGYGAVSGMLSLPSNVAKGVAPIVAASIWNFTRGYVAVEWTVFLVSILSVIAFFFGRSGQPPRDDRRCMIFPASDSSTHTFTMKIRAARSDDLDAIKALLAKSGLPNADVTGDLLFDFAVAEDADGSVVGSVGLERFGTNALLRSLAVAQPARNDGLGGHMLAHAEDRAHASGILELWLLTTTALEFFQRKGYVDVARSSVPVEIHATRQFAQLCPATAVCMRKTLSP</sequence>
<protein>
    <recommendedName>
        <fullName evidence="4">N-acetyltransferase domain-containing protein</fullName>
    </recommendedName>
</protein>
<name>A0ABM7TT21_9BURK</name>
<keyword evidence="2" id="KW-0012">Acyltransferase</keyword>
<keyword evidence="3" id="KW-0812">Transmembrane</keyword>
<feature type="domain" description="N-acetyltransferase" evidence="4">
    <location>
        <begin position="207"/>
        <end position="351"/>
    </location>
</feature>
<dbReference type="Pfam" id="PF13508">
    <property type="entry name" value="Acetyltransf_7"/>
    <property type="match status" value="1"/>
</dbReference>
<dbReference type="InterPro" id="IPR000182">
    <property type="entry name" value="GNAT_dom"/>
</dbReference>
<evidence type="ECO:0000313" key="6">
    <source>
        <dbReference type="Proteomes" id="UP001319874"/>
    </source>
</evidence>
<accession>A0ABM7TT21</accession>
<organism evidence="5 6">
    <name type="scientific">Paraburkholderia terrae</name>
    <dbReference type="NCBI Taxonomy" id="311230"/>
    <lineage>
        <taxon>Bacteria</taxon>
        <taxon>Pseudomonadati</taxon>
        <taxon>Pseudomonadota</taxon>
        <taxon>Betaproteobacteria</taxon>
        <taxon>Burkholderiales</taxon>
        <taxon>Burkholderiaceae</taxon>
        <taxon>Paraburkholderia</taxon>
    </lineage>
</organism>
<dbReference type="PROSITE" id="PS51186">
    <property type="entry name" value="GNAT"/>
    <property type="match status" value="1"/>
</dbReference>
<keyword evidence="3" id="KW-1133">Transmembrane helix</keyword>
<keyword evidence="1" id="KW-0808">Transferase</keyword>
<gene>
    <name evidence="5" type="ORF">PTKU64_54970</name>
</gene>
<reference evidence="5 6" key="1">
    <citation type="journal article" date="2022" name="Front. Microbiol.">
        <title>Identification and characterization of a novel class of self-sufficient cytochrome P450 hydroxylase involved in cyclohexanecarboxylate degradation in Paraburkholderia terrae strain KU-64.</title>
        <authorList>
            <person name="Yamamoto T."/>
            <person name="Hasegawa Y."/>
            <person name="Iwaki H."/>
        </authorList>
    </citation>
    <scope>NUCLEOTIDE SEQUENCE [LARGE SCALE GENOMIC DNA]</scope>
    <source>
        <strain evidence="5 6">KU-64</strain>
    </source>
</reference>
<evidence type="ECO:0000256" key="2">
    <source>
        <dbReference type="ARBA" id="ARBA00023315"/>
    </source>
</evidence>
<dbReference type="Gene3D" id="3.40.630.30">
    <property type="match status" value="1"/>
</dbReference>
<feature type="transmembrane region" description="Helical" evidence="3">
    <location>
        <begin position="159"/>
        <end position="180"/>
    </location>
</feature>
<dbReference type="SUPFAM" id="SSF103473">
    <property type="entry name" value="MFS general substrate transporter"/>
    <property type="match status" value="1"/>
</dbReference>
<dbReference type="CDD" id="cd04301">
    <property type="entry name" value="NAT_SF"/>
    <property type="match status" value="1"/>
</dbReference>
<evidence type="ECO:0000256" key="1">
    <source>
        <dbReference type="ARBA" id="ARBA00022679"/>
    </source>
</evidence>
<dbReference type="EMBL" id="AP024956">
    <property type="protein sequence ID" value="BCZ81822.1"/>
    <property type="molecule type" value="Genomic_DNA"/>
</dbReference>
<dbReference type="Proteomes" id="UP001319874">
    <property type="component" value="Chromosome 2"/>
</dbReference>
<dbReference type="InterPro" id="IPR036259">
    <property type="entry name" value="MFS_trans_sf"/>
</dbReference>
<dbReference type="PANTHER" id="PTHR43877">
    <property type="entry name" value="AMINOALKYLPHOSPHONATE N-ACETYLTRANSFERASE-RELATED-RELATED"/>
    <property type="match status" value="1"/>
</dbReference>
<dbReference type="SUPFAM" id="SSF55729">
    <property type="entry name" value="Acyl-CoA N-acyltransferases (Nat)"/>
    <property type="match status" value="1"/>
</dbReference>
<evidence type="ECO:0000259" key="4">
    <source>
        <dbReference type="PROSITE" id="PS51186"/>
    </source>
</evidence>